<name>A0A9W9M9X9_9EURO</name>
<reference evidence="2" key="2">
    <citation type="journal article" date="2023" name="IMA Fungus">
        <title>Comparative genomic study of the Penicillium genus elucidates a diverse pangenome and 15 lateral gene transfer events.</title>
        <authorList>
            <person name="Petersen C."/>
            <person name="Sorensen T."/>
            <person name="Nielsen M.R."/>
            <person name="Sondergaard T.E."/>
            <person name="Sorensen J.L."/>
            <person name="Fitzpatrick D.A."/>
            <person name="Frisvad J.C."/>
            <person name="Nielsen K.L."/>
        </authorList>
    </citation>
    <scope>NUCLEOTIDE SEQUENCE</scope>
    <source>
        <strain evidence="2">IBT 15544</strain>
    </source>
</reference>
<dbReference type="AlphaFoldDB" id="A0A9W9M9X9"/>
<evidence type="ECO:0008006" key="4">
    <source>
        <dbReference type="Google" id="ProtNLM"/>
    </source>
</evidence>
<keyword evidence="3" id="KW-1185">Reference proteome</keyword>
<protein>
    <recommendedName>
        <fullName evidence="4">RRM domain-containing protein</fullName>
    </recommendedName>
</protein>
<organism evidence="2 3">
    <name type="scientific">Penicillium cinerascens</name>
    <dbReference type="NCBI Taxonomy" id="70096"/>
    <lineage>
        <taxon>Eukaryota</taxon>
        <taxon>Fungi</taxon>
        <taxon>Dikarya</taxon>
        <taxon>Ascomycota</taxon>
        <taxon>Pezizomycotina</taxon>
        <taxon>Eurotiomycetes</taxon>
        <taxon>Eurotiomycetidae</taxon>
        <taxon>Eurotiales</taxon>
        <taxon>Aspergillaceae</taxon>
        <taxon>Penicillium</taxon>
    </lineage>
</organism>
<evidence type="ECO:0000313" key="3">
    <source>
        <dbReference type="Proteomes" id="UP001150904"/>
    </source>
</evidence>
<dbReference type="EMBL" id="JAPQKR010000015">
    <property type="protein sequence ID" value="KAJ5195251.1"/>
    <property type="molecule type" value="Genomic_DNA"/>
</dbReference>
<feature type="region of interest" description="Disordered" evidence="1">
    <location>
        <begin position="73"/>
        <end position="98"/>
    </location>
</feature>
<evidence type="ECO:0000313" key="2">
    <source>
        <dbReference type="EMBL" id="KAJ5195251.1"/>
    </source>
</evidence>
<evidence type="ECO:0000256" key="1">
    <source>
        <dbReference type="SAM" id="MobiDB-lite"/>
    </source>
</evidence>
<proteinExistence type="predicted"/>
<dbReference type="GeneID" id="83183052"/>
<dbReference type="Proteomes" id="UP001150904">
    <property type="component" value="Unassembled WGS sequence"/>
</dbReference>
<dbReference type="RefSeq" id="XP_058305739.1">
    <property type="nucleotide sequence ID" value="XM_058455751.1"/>
</dbReference>
<dbReference type="OrthoDB" id="4338216at2759"/>
<accession>A0A9W9M9X9</accession>
<reference evidence="2" key="1">
    <citation type="submission" date="2022-12" db="EMBL/GenBank/DDBJ databases">
        <authorList>
            <person name="Petersen C."/>
        </authorList>
    </citation>
    <scope>NUCLEOTIDE SEQUENCE</scope>
    <source>
        <strain evidence="2">IBT 15544</strain>
    </source>
</reference>
<comment type="caution">
    <text evidence="2">The sequence shown here is derived from an EMBL/GenBank/DDBJ whole genome shotgun (WGS) entry which is preliminary data.</text>
</comment>
<sequence length="330" mass="36342">MVLLAGSSTGWLPISQERLKELVDAQEAVHSVISDYLPKKGKSLEESIHALPGLVPFRPNPDRKPLADYQFVNEHSMPNGDHRRSQSSSSDRSESGINPEALAFAPGGGLIVRGVRTPQEFMASLRAIQARSGVRITVPPRRIIFGNLPNATTITDVLCLVYGGAVERAWSVVDGEVIVQFCDDVACRRYYEANSNGITVFGDHVIVIERPDDTDQLTAAQRERIHQGITRVIRITGIANDSFSRLCDLAKGYEIDHIHLVECDKPGMIYVFFRNLAHAWDFKAGIEEDTASWGDCVVDYLPDPCRVATGFHANAIRTRFSAAAVVADDV</sequence>
<gene>
    <name evidence="2" type="ORF">N7498_008689</name>
</gene>